<comment type="catalytic activity">
    <reaction evidence="4">
        <text>hydrogencarbonate + H(+) = CO2 + H2O</text>
        <dbReference type="Rhea" id="RHEA:10748"/>
        <dbReference type="ChEBI" id="CHEBI:15377"/>
        <dbReference type="ChEBI" id="CHEBI:15378"/>
        <dbReference type="ChEBI" id="CHEBI:16526"/>
        <dbReference type="ChEBI" id="CHEBI:17544"/>
        <dbReference type="EC" id="4.2.1.1"/>
    </reaction>
</comment>
<dbReference type="RefSeq" id="XP_016973763.2">
    <property type="nucleotide sequence ID" value="XM_017118274.2"/>
</dbReference>
<name>A0ABM5H346_DRORH</name>
<comment type="similarity">
    <text evidence="1 4">Belongs to the alpha-carbonic anhydrase family.</text>
</comment>
<evidence type="ECO:0000259" key="5">
    <source>
        <dbReference type="PROSITE" id="PS51144"/>
    </source>
</evidence>
<dbReference type="InterPro" id="IPR036398">
    <property type="entry name" value="CA_dom_sf"/>
</dbReference>
<reference evidence="6" key="2">
    <citation type="submission" date="2025-05" db="UniProtKB">
        <authorList>
            <consortium name="EnsemblMetazoa"/>
        </authorList>
    </citation>
    <scope>IDENTIFICATION</scope>
</reference>
<feature type="signal peptide" evidence="4">
    <location>
        <begin position="1"/>
        <end position="18"/>
    </location>
</feature>
<dbReference type="PANTHER" id="PTHR18952">
    <property type="entry name" value="CARBONIC ANHYDRASE"/>
    <property type="match status" value="1"/>
</dbReference>
<evidence type="ECO:0000256" key="4">
    <source>
        <dbReference type="RuleBase" id="RU367011"/>
    </source>
</evidence>
<dbReference type="PROSITE" id="PS51144">
    <property type="entry name" value="ALPHA_CA_2"/>
    <property type="match status" value="1"/>
</dbReference>
<comment type="cofactor">
    <cofactor evidence="4">
        <name>Zn(2+)</name>
        <dbReference type="ChEBI" id="CHEBI:29105"/>
    </cofactor>
</comment>
<dbReference type="GeneID" id="108040705"/>
<protein>
    <recommendedName>
        <fullName evidence="4">Carbonic anhydrase</fullName>
        <ecNumber evidence="4">4.2.1.1</ecNumber>
    </recommendedName>
</protein>
<keyword evidence="4" id="KW-0732">Signal</keyword>
<evidence type="ECO:0000256" key="1">
    <source>
        <dbReference type="ARBA" id="ARBA00010718"/>
    </source>
</evidence>
<sequence length="300" mass="33451">MLCFSFCWLLALCGCTLANIQIPEEYLAAIRQDRADDQSAGEYNYDKQGDDWTGTCATGSKQSPINLNLDESKIVAIPRLCFYHYDQALQTPLVITNNGHTANMVIPPTRGGQRAGINGGLLPGDFEVQSVHFHWGSKNSKGSEHSIGNRRYDVEMHIVHKNVKYDTMGEATLHPDGLAVLGVMLRSTYILTFQNGLDKIFNQLPKIEQYSSNATITGTLTVGQLLGGIITDQFFTYNGSLTTPDCAEAVTWTVFSAVINYSGRQIAKLWKLKDSREKPLVNNYRKIQEINGRDVYFRAL</sequence>
<dbReference type="PANTHER" id="PTHR18952:SF137">
    <property type="entry name" value="CARBONIC ANHYDRASE"/>
    <property type="match status" value="1"/>
</dbReference>
<keyword evidence="4" id="KW-0456">Lyase</keyword>
<dbReference type="EC" id="4.2.1.1" evidence="4"/>
<dbReference type="SMART" id="SM01057">
    <property type="entry name" value="Carb_anhydrase"/>
    <property type="match status" value="1"/>
</dbReference>
<dbReference type="InterPro" id="IPR018338">
    <property type="entry name" value="Carbonic_anhydrase_a-class_CS"/>
</dbReference>
<proteinExistence type="inferred from homology"/>
<dbReference type="InterPro" id="IPR001148">
    <property type="entry name" value="CA_dom"/>
</dbReference>
<feature type="chain" id="PRO_5044971920" description="Carbonic anhydrase" evidence="4">
    <location>
        <begin position="19"/>
        <end position="300"/>
    </location>
</feature>
<dbReference type="PROSITE" id="PS00162">
    <property type="entry name" value="ALPHA_CA_1"/>
    <property type="match status" value="1"/>
</dbReference>
<evidence type="ECO:0000256" key="3">
    <source>
        <dbReference type="ARBA" id="ARBA00022833"/>
    </source>
</evidence>
<evidence type="ECO:0000313" key="6">
    <source>
        <dbReference type="EnsemblMetazoa" id="XP_016973763.2"/>
    </source>
</evidence>
<dbReference type="InterPro" id="IPR023561">
    <property type="entry name" value="Carbonic_anhydrase_a-class"/>
</dbReference>
<dbReference type="EnsemblMetazoa" id="XM_017118274.2">
    <property type="protein sequence ID" value="XP_016973763.2"/>
    <property type="gene ID" value="LOC108040705"/>
</dbReference>
<reference evidence="7" key="1">
    <citation type="journal article" date="2021" name="Elife">
        <title>Highly contiguous assemblies of 101 drosophilid genomes.</title>
        <authorList>
            <person name="Kim B.Y."/>
            <person name="Wang J.R."/>
            <person name="Miller D.E."/>
            <person name="Barmina O."/>
            <person name="Delaney E."/>
            <person name="Thompson A."/>
            <person name="Comeault A.A."/>
            <person name="Peede D."/>
            <person name="D'Agostino E.R."/>
            <person name="Pelaez J."/>
            <person name="Aguilar J.M."/>
            <person name="Haji D."/>
            <person name="Matsunaga T."/>
            <person name="Armstrong E.E."/>
            <person name="Zych M."/>
            <person name="Ogawa Y."/>
            <person name="Stamenkovic-Radak M."/>
            <person name="Jelic M."/>
            <person name="Veselinovic M.S."/>
            <person name="Tanaskovic M."/>
            <person name="Eric P."/>
            <person name="Gao J.J."/>
            <person name="Katoh T.K."/>
            <person name="Toda M.J."/>
            <person name="Watabe H."/>
            <person name="Watada M."/>
            <person name="Davis J.S."/>
            <person name="Moyle L.C."/>
            <person name="Manoli G."/>
            <person name="Bertolini E."/>
            <person name="Kostal V."/>
            <person name="Hawley R.S."/>
            <person name="Takahashi A."/>
            <person name="Jones C.D."/>
            <person name="Price D.K."/>
            <person name="Whiteman N."/>
            <person name="Kopp A."/>
            <person name="Matute D.R."/>
            <person name="Petrov D.A."/>
        </authorList>
    </citation>
    <scope>NUCLEOTIDE SEQUENCE [LARGE SCALE GENOMIC DNA]</scope>
</reference>
<dbReference type="Pfam" id="PF00194">
    <property type="entry name" value="Carb_anhydrase"/>
    <property type="match status" value="1"/>
</dbReference>
<keyword evidence="7" id="KW-1185">Reference proteome</keyword>
<dbReference type="SUPFAM" id="SSF51069">
    <property type="entry name" value="Carbonic anhydrase"/>
    <property type="match status" value="1"/>
</dbReference>
<dbReference type="Gene3D" id="3.10.200.10">
    <property type="entry name" value="Alpha carbonic anhydrase"/>
    <property type="match status" value="1"/>
</dbReference>
<dbReference type="CDD" id="cd00326">
    <property type="entry name" value="alpha_CA"/>
    <property type="match status" value="1"/>
</dbReference>
<evidence type="ECO:0000313" key="7">
    <source>
        <dbReference type="Proteomes" id="UP001652680"/>
    </source>
</evidence>
<organism evidence="6 7">
    <name type="scientific">Drosophila rhopaloa</name>
    <name type="common">Fruit fly</name>
    <dbReference type="NCBI Taxonomy" id="1041015"/>
    <lineage>
        <taxon>Eukaryota</taxon>
        <taxon>Metazoa</taxon>
        <taxon>Ecdysozoa</taxon>
        <taxon>Arthropoda</taxon>
        <taxon>Hexapoda</taxon>
        <taxon>Insecta</taxon>
        <taxon>Pterygota</taxon>
        <taxon>Neoptera</taxon>
        <taxon>Endopterygota</taxon>
        <taxon>Diptera</taxon>
        <taxon>Brachycera</taxon>
        <taxon>Muscomorpha</taxon>
        <taxon>Ephydroidea</taxon>
        <taxon>Drosophilidae</taxon>
        <taxon>Drosophila</taxon>
        <taxon>Sophophora</taxon>
    </lineage>
</organism>
<evidence type="ECO:0000256" key="2">
    <source>
        <dbReference type="ARBA" id="ARBA00022723"/>
    </source>
</evidence>
<feature type="domain" description="Alpha-carbonic anhydrase" evidence="5">
    <location>
        <begin position="41"/>
        <end position="299"/>
    </location>
</feature>
<comment type="function">
    <text evidence="4">Reversible hydration of carbon dioxide.</text>
</comment>
<dbReference type="Proteomes" id="UP001652680">
    <property type="component" value="Unassembled WGS sequence"/>
</dbReference>
<accession>A0ABM5H346</accession>
<keyword evidence="3 4" id="KW-0862">Zinc</keyword>
<keyword evidence="2 4" id="KW-0479">Metal-binding</keyword>